<evidence type="ECO:0000313" key="1">
    <source>
        <dbReference type="EMBL" id="QWY78090.1"/>
    </source>
</evidence>
<accession>A0A9E6MZU8</accession>
<dbReference type="Proteomes" id="UP000683551">
    <property type="component" value="Chromosome"/>
</dbReference>
<protein>
    <submittedName>
        <fullName evidence="1">Uncharacterized protein</fullName>
    </submittedName>
</protein>
<sequence>MAITDKAKATLVRLNKISEARDGVDEAQALDSLRGRLLQFVAPIKILSSNAKLLANQGVALSGVTEIGSTLETVKKVSMRFVEIPKSTTLKQGTRWTGLISKLEVLVKKVGEAQTNDWKVFFGSKYFGGISPTQREAKLAQTPQNKKALESYKKLYQNFIAYRLNIPKDAEDFKSLEVMSEQLAQIKFQEDDDVPEDVRKFFEATNTGAGLELLTIEVIEWLRNNNLLSSYIVRAKLN</sequence>
<dbReference type="EMBL" id="CP071137">
    <property type="protein sequence ID" value="QWY78090.1"/>
    <property type="molecule type" value="Genomic_DNA"/>
</dbReference>
<reference evidence="1" key="1">
    <citation type="submission" date="2021-02" db="EMBL/GenBank/DDBJ databases">
        <title>Comparative genomics of Ferrovum myxofaciens strains, predominant extremophile bacteria forming large biofilm stalactites in acid mine ecosystems.</title>
        <authorList>
            <person name="Burkartova K."/>
            <person name="Ridl J."/>
            <person name="Pajer P."/>
            <person name="Falteisek L."/>
        </authorList>
    </citation>
    <scope>NUCLEOTIDE SEQUENCE</scope>
    <source>
        <strain evidence="1">MI1III</strain>
    </source>
</reference>
<organism evidence="1 2">
    <name type="scientific">Ferrovum myxofaciens</name>
    <dbReference type="NCBI Taxonomy" id="416213"/>
    <lineage>
        <taxon>Bacteria</taxon>
        <taxon>Pseudomonadati</taxon>
        <taxon>Pseudomonadota</taxon>
        <taxon>Betaproteobacteria</taxon>
        <taxon>Ferrovales</taxon>
        <taxon>Ferrovaceae</taxon>
        <taxon>Ferrovum</taxon>
    </lineage>
</organism>
<name>A0A9E6MZU8_9PROT</name>
<proteinExistence type="predicted"/>
<evidence type="ECO:0000313" key="2">
    <source>
        <dbReference type="Proteomes" id="UP000683551"/>
    </source>
</evidence>
<dbReference type="AlphaFoldDB" id="A0A9E6MZU8"/>
<dbReference type="RefSeq" id="WP_273145568.1">
    <property type="nucleotide sequence ID" value="NZ_CP053675.1"/>
</dbReference>
<gene>
    <name evidence="1" type="ORF">JZL65_03140</name>
</gene>